<comment type="caution">
    <text evidence="1">The sequence shown here is derived from an EMBL/GenBank/DDBJ whole genome shotgun (WGS) entry which is preliminary data.</text>
</comment>
<sequence>MSEDTTRNCDITVVCELPNGIIVLADAANTSLKLFSESFQQLTESSYRDRH</sequence>
<evidence type="ECO:0000313" key="1">
    <source>
        <dbReference type="EMBL" id="KAH3874407.1"/>
    </source>
</evidence>
<dbReference type="AlphaFoldDB" id="A0A9D4MFG7"/>
<evidence type="ECO:0000313" key="2">
    <source>
        <dbReference type="Proteomes" id="UP000828390"/>
    </source>
</evidence>
<name>A0A9D4MFG7_DREPO</name>
<protein>
    <submittedName>
        <fullName evidence="1">Uncharacterized protein</fullName>
    </submittedName>
</protein>
<accession>A0A9D4MFG7</accession>
<gene>
    <name evidence="1" type="ORF">DPMN_037650</name>
</gene>
<keyword evidence="2" id="KW-1185">Reference proteome</keyword>
<dbReference type="EMBL" id="JAIWYP010000002">
    <property type="protein sequence ID" value="KAH3874407.1"/>
    <property type="molecule type" value="Genomic_DNA"/>
</dbReference>
<reference evidence="1" key="2">
    <citation type="submission" date="2020-11" db="EMBL/GenBank/DDBJ databases">
        <authorList>
            <person name="McCartney M.A."/>
            <person name="Auch B."/>
            <person name="Kono T."/>
            <person name="Mallez S."/>
            <person name="Becker A."/>
            <person name="Gohl D.M."/>
            <person name="Silverstein K.A.T."/>
            <person name="Koren S."/>
            <person name="Bechman K.B."/>
            <person name="Herman A."/>
            <person name="Abrahante J.E."/>
            <person name="Garbe J."/>
        </authorList>
    </citation>
    <scope>NUCLEOTIDE SEQUENCE</scope>
    <source>
        <strain evidence="1">Duluth1</strain>
        <tissue evidence="1">Whole animal</tissue>
    </source>
</reference>
<organism evidence="1 2">
    <name type="scientific">Dreissena polymorpha</name>
    <name type="common">Zebra mussel</name>
    <name type="synonym">Mytilus polymorpha</name>
    <dbReference type="NCBI Taxonomy" id="45954"/>
    <lineage>
        <taxon>Eukaryota</taxon>
        <taxon>Metazoa</taxon>
        <taxon>Spiralia</taxon>
        <taxon>Lophotrochozoa</taxon>
        <taxon>Mollusca</taxon>
        <taxon>Bivalvia</taxon>
        <taxon>Autobranchia</taxon>
        <taxon>Heteroconchia</taxon>
        <taxon>Euheterodonta</taxon>
        <taxon>Imparidentia</taxon>
        <taxon>Neoheterodontei</taxon>
        <taxon>Myida</taxon>
        <taxon>Dreissenoidea</taxon>
        <taxon>Dreissenidae</taxon>
        <taxon>Dreissena</taxon>
    </lineage>
</organism>
<proteinExistence type="predicted"/>
<dbReference type="Proteomes" id="UP000828390">
    <property type="component" value="Unassembled WGS sequence"/>
</dbReference>
<reference evidence="1" key="1">
    <citation type="journal article" date="2019" name="bioRxiv">
        <title>The Genome of the Zebra Mussel, Dreissena polymorpha: A Resource for Invasive Species Research.</title>
        <authorList>
            <person name="McCartney M.A."/>
            <person name="Auch B."/>
            <person name="Kono T."/>
            <person name="Mallez S."/>
            <person name="Zhang Y."/>
            <person name="Obille A."/>
            <person name="Becker A."/>
            <person name="Abrahante J.E."/>
            <person name="Garbe J."/>
            <person name="Badalamenti J.P."/>
            <person name="Herman A."/>
            <person name="Mangelson H."/>
            <person name="Liachko I."/>
            <person name="Sullivan S."/>
            <person name="Sone E.D."/>
            <person name="Koren S."/>
            <person name="Silverstein K.A.T."/>
            <person name="Beckman K.B."/>
            <person name="Gohl D.M."/>
        </authorList>
    </citation>
    <scope>NUCLEOTIDE SEQUENCE</scope>
    <source>
        <strain evidence="1">Duluth1</strain>
        <tissue evidence="1">Whole animal</tissue>
    </source>
</reference>